<organism evidence="1">
    <name type="scientific">freshwater metagenome</name>
    <dbReference type="NCBI Taxonomy" id="449393"/>
    <lineage>
        <taxon>unclassified sequences</taxon>
        <taxon>metagenomes</taxon>
        <taxon>ecological metagenomes</taxon>
    </lineage>
</organism>
<protein>
    <submittedName>
        <fullName evidence="1">Unannotated protein</fullName>
    </submittedName>
</protein>
<dbReference type="EMBL" id="CAFBNC010000003">
    <property type="protein sequence ID" value="CAB4922180.1"/>
    <property type="molecule type" value="Genomic_DNA"/>
</dbReference>
<reference evidence="1" key="1">
    <citation type="submission" date="2020-05" db="EMBL/GenBank/DDBJ databases">
        <authorList>
            <person name="Chiriac C."/>
            <person name="Salcher M."/>
            <person name="Ghai R."/>
            <person name="Kavagutti S V."/>
        </authorList>
    </citation>
    <scope>NUCLEOTIDE SEQUENCE</scope>
</reference>
<name>A0A6J5YDD1_9ZZZZ</name>
<evidence type="ECO:0000313" key="1">
    <source>
        <dbReference type="EMBL" id="CAB4322566.1"/>
    </source>
</evidence>
<dbReference type="Gene3D" id="3.40.50.2000">
    <property type="entry name" value="Glycogen Phosphorylase B"/>
    <property type="match status" value="1"/>
</dbReference>
<dbReference type="Pfam" id="PF13692">
    <property type="entry name" value="Glyco_trans_1_4"/>
    <property type="match status" value="1"/>
</dbReference>
<evidence type="ECO:0000313" key="2">
    <source>
        <dbReference type="EMBL" id="CAB4922180.1"/>
    </source>
</evidence>
<dbReference type="EMBL" id="CAEMXZ010000008">
    <property type="protein sequence ID" value="CAB4322566.1"/>
    <property type="molecule type" value="Genomic_DNA"/>
</dbReference>
<dbReference type="AlphaFoldDB" id="A0A6J5YDD1"/>
<gene>
    <name evidence="1" type="ORF">UFOPK1392_00301</name>
    <name evidence="2" type="ORF">UFOPK3733_00138</name>
</gene>
<sequence length="400" mass="43134">MTAADSASSSALPPTTRTLPVHLRRVLVLDAGPIAPMETAGDRAIADLLDSLVAIGAKVHFHGLGSRGPDDLELLRAIRGRSPMITATSENPSIDDLLAGGDFDVVIASRPGTALAVSAALRRHPELLRIYWGHDIHSMRLSAQNALLGVPEDHRTRITALAERTNWSTFDCSVYPAQFEADHVHSILGDDRAVAFPYYRLTDLDLPQQVPPHAGRRGLLMVGLGAHAPNADAAVWMVDEILPLIESASSSLTIVGRWEPELRERLAHPAVTFTGLVSDDELRALHLQHLCLIAPLRFGGGTRRKLVGSMGFGLPVVTTPEGLRGLLVRDGIDGSDGISVGGDPTELATAVHQLMDDASWWSSLSHAAQRAAGWTYGSDAYDRSLIDLLMRSDDRRTALR</sequence>
<accession>A0A6J5YDD1</accession>
<proteinExistence type="predicted"/>
<dbReference type="SUPFAM" id="SSF53756">
    <property type="entry name" value="UDP-Glycosyltransferase/glycogen phosphorylase"/>
    <property type="match status" value="1"/>
</dbReference>